<evidence type="ECO:0000256" key="4">
    <source>
        <dbReference type="ARBA" id="ARBA00022475"/>
    </source>
</evidence>
<dbReference type="CDD" id="cd13433">
    <property type="entry name" value="Na_channel_gate"/>
    <property type="match status" value="1"/>
</dbReference>
<feature type="transmembrane region" description="Helical" evidence="16">
    <location>
        <begin position="688"/>
        <end position="716"/>
    </location>
</feature>
<feature type="transmembrane region" description="Helical" evidence="16">
    <location>
        <begin position="2048"/>
        <end position="2076"/>
    </location>
</feature>
<keyword evidence="11 16" id="KW-0472">Membrane</keyword>
<dbReference type="FunFam" id="1.20.120.350:FF:000039">
    <property type="entry name" value="Sodium channel protein"/>
    <property type="match status" value="1"/>
</dbReference>
<evidence type="ECO:0000256" key="12">
    <source>
        <dbReference type="ARBA" id="ARBA00023157"/>
    </source>
</evidence>
<dbReference type="FunFam" id="1.20.120.350:FF:000058">
    <property type="entry name" value="Sodium channel protein"/>
    <property type="match status" value="1"/>
</dbReference>
<gene>
    <name evidence="19" type="ORF">GHT06_017563</name>
</gene>
<dbReference type="GO" id="GO:0001518">
    <property type="term" value="C:voltage-gated sodium channel complex"/>
    <property type="evidence" value="ECO:0007669"/>
    <property type="project" value="UniProtKB-UniRule"/>
</dbReference>
<dbReference type="PANTHER" id="PTHR10037:SF62">
    <property type="entry name" value="SODIUM CHANNEL PROTEIN 60E"/>
    <property type="match status" value="1"/>
</dbReference>
<feature type="transmembrane region" description="Helical" evidence="16">
    <location>
        <begin position="1625"/>
        <end position="1649"/>
    </location>
</feature>
<feature type="transmembrane region" description="Helical" evidence="16">
    <location>
        <begin position="1740"/>
        <end position="1766"/>
    </location>
</feature>
<comment type="subcellular location">
    <subcellularLocation>
        <location evidence="1 16">Cell membrane</location>
        <topology evidence="1 16">Multi-pass membrane protein</topology>
    </subcellularLocation>
</comment>
<feature type="transmembrane region" description="Helical" evidence="16">
    <location>
        <begin position="1267"/>
        <end position="1288"/>
    </location>
</feature>
<evidence type="ECO:0000256" key="11">
    <source>
        <dbReference type="ARBA" id="ARBA00023136"/>
    </source>
</evidence>
<feature type="compositionally biased region" description="Low complexity" evidence="17">
    <location>
        <begin position="2458"/>
        <end position="2470"/>
    </location>
</feature>
<feature type="compositionally biased region" description="Gly residues" evidence="17">
    <location>
        <begin position="310"/>
        <end position="319"/>
    </location>
</feature>
<feature type="transmembrane region" description="Helical" evidence="16">
    <location>
        <begin position="1661"/>
        <end position="1680"/>
    </location>
</feature>
<evidence type="ECO:0000256" key="2">
    <source>
        <dbReference type="ARBA" id="ARBA00022448"/>
    </source>
</evidence>
<feature type="compositionally biased region" description="Basic and acidic residues" evidence="17">
    <location>
        <begin position="8"/>
        <end position="29"/>
    </location>
</feature>
<feature type="compositionally biased region" description="Pro residues" evidence="17">
    <location>
        <begin position="72"/>
        <end position="82"/>
    </location>
</feature>
<evidence type="ECO:0000256" key="5">
    <source>
        <dbReference type="ARBA" id="ARBA00022692"/>
    </source>
</evidence>
<protein>
    <recommendedName>
        <fullName evidence="16">Sodium channel protein</fullName>
    </recommendedName>
</protein>
<comment type="function">
    <text evidence="16">Mediates the voltage-dependent sodium ion permeability of excitable membranes. Assuming opened or closed conformations in response to the voltage difference across the membrane, the protein forms a sodium-selective channel through which Na(+) ions may pass in accordance with their electrochemical gradient.</text>
</comment>
<evidence type="ECO:0000256" key="17">
    <source>
        <dbReference type="SAM" id="MobiDB-lite"/>
    </source>
</evidence>
<evidence type="ECO:0000256" key="14">
    <source>
        <dbReference type="ARBA" id="ARBA00023201"/>
    </source>
</evidence>
<feature type="compositionally biased region" description="Low complexity" evidence="17">
    <location>
        <begin position="147"/>
        <end position="158"/>
    </location>
</feature>
<organism evidence="19 20">
    <name type="scientific">Daphnia sinensis</name>
    <dbReference type="NCBI Taxonomy" id="1820382"/>
    <lineage>
        <taxon>Eukaryota</taxon>
        <taxon>Metazoa</taxon>
        <taxon>Ecdysozoa</taxon>
        <taxon>Arthropoda</taxon>
        <taxon>Crustacea</taxon>
        <taxon>Branchiopoda</taxon>
        <taxon>Diplostraca</taxon>
        <taxon>Cladocera</taxon>
        <taxon>Anomopoda</taxon>
        <taxon>Daphniidae</taxon>
        <taxon>Daphnia</taxon>
        <taxon>Daphnia similis group</taxon>
    </lineage>
</organism>
<feature type="region of interest" description="Disordered" evidence="17">
    <location>
        <begin position="121"/>
        <end position="386"/>
    </location>
</feature>
<evidence type="ECO:0000256" key="3">
    <source>
        <dbReference type="ARBA" id="ARBA00022461"/>
    </source>
</evidence>
<keyword evidence="15 16" id="KW-0407">Ion channel</keyword>
<feature type="region of interest" description="Disordered" evidence="17">
    <location>
        <begin position="1079"/>
        <end position="1171"/>
    </location>
</feature>
<keyword evidence="13" id="KW-0325">Glycoprotein</keyword>
<keyword evidence="8 16" id="KW-1133">Transmembrane helix</keyword>
<sequence>MEVTQVKKRCDPDGEKEDEKMERLRGQHDDQEEEDDPSFVVILNNPFWARSADEQKPHLTVKSPPAAAAASSPPPPPPPPFVSPSVSRPCAPAVTSSTLLSEQLPPDWADLLAISIRSPCGTSAVMASPPGGANEGAQETGKKTTRTSRQSSGASSRRGPLVKQKKHHCQSVEDLLLATSNPPLPSPLPQEPTGQRPVPCSCTCPASFPSQHSSSSSSCSSLSSVMPVVAPPPAAAPAARLAAATGRRTCSFEEPASDRHHLKPSDGGGDVRTRSPSPSVAGRVSVSDVVNSSGGQSGEPAKRNRMPSGGSVGGAGTTGGLRQSRQQSVESRGSSSIPTATLLAGGHHHRQVVAGGGGGGGSAGGGGSSSNGNSISKTGPIEDGAPLPAAFEPVPLNLYGKPLQEIDPTVRDKTFVVVSNRFRKNYIHRFSASRSCFLFSPWNPLRRIAIYLSTHPYFDYVVMTTILLNCIFLAMTEPVEQAEYVFLGIYSCEMVIKAVAKGLVLDRLTYLRSPWNWLDFVVILSGYATLAVEIGNLAGLRTFRVLRALKTVSIIPGLRTIINALLKAMRQLMEVMMLIVFCLSVLALFALQVFMGELRNKCIRQWDPNATQLNWHTWIREEDNWLREETGSFRLCGNLTGTWHCPSDHVCLPGLGNNPNFGYTNFDTFPWSMLTTFQLITLDYWENIYNMVLAVCGPYTIVFFMIVVFFGAFYLINLMLAVVAMSYDDEAGSNNQEKVKTLTDYREESTFSFDPGKLPLVLLEKGHHADQARQKKARMDARMLANRNHLSGISGMMDEEDQSPPRQHPHVADLVWALAKSEAAKLEAAKRDASCHKLDVASGDGPPLVMPVSVHQSATTPQQPFVDEAKLKTSSNERPKEEAMNFNVDMTQFNRPSQQQQQQQQQEQQLHIYDAANANPIKNCDVHPLADGCVLFQSTHFTSSFNTDVGYSSETSRAPSYPSSVVFKRRTYTTNKSISQNYSSLTESIGSQPACDLATLEGGLIECRSPATTNKAASLHSNGSDPRRLSYKRACDPEKRFSLGFDSMTRLSACDSAHDLSVNSAAVLVGGSQQVLAPTAVPAKADESKRKNKEERRLQKTRQASNDPSCSSSTSSGRHHQYVTEATETDDRWLKRRQSYQQSSKGNHNHRMNHHGHQTRTDDACPDDPPPSAPSVSLQCCLTWLRLFRSMLQRVIQSPWIDFVITISIVLNTAFLAAEHHGMSPDVKHVLDVGNKVFTSVFTTECILKMGALGTDFFRNGWNVFDFVIVLASLVDLGLEIVNGLSVLRGMRLMRVLRLAQSWTTMRVLLSIILSSLGALANLTFVLAIVVYIFAVIGMQLFGRDYTPENFYPDPVPRWNFKDFFHSFMMIFRILCGEWAEPLWDCMRAERKYEINEDSKLVEGLRKIRTIAKATRTLVNLNSFERSESVASKRIQLASRSPSCVALGHNRLATPNVNASPARARSAAGGAVSLACSFDDSVSVQLRSVYGSTEQQRTVWPSETKLEASGTQQPPFVVQERPKDANDVEFQEPTEPIVDEPHQHRSGADNIADWSILIPTVLEVVPPIEAAKLAREDTHSIVLSGQEEMPEEPPDCIPSSVHDKCCCCWTNPGCSLLATPLCRRWIAGWSILILIFGSSITLCFEDIYLEENPYLMNILRWTNMAFAVLFALEMIIKWFALGLKYYFSSVWTALDFVIVTVSVISVAVEDSANLSALRSLRTLRALRPLRAISRWQGMKIVVNALMFAIPAIFNVLLVCLVFWLVFSILGVQLFGGKFYKCIDDETGERYSPQVIDTKADCLSRNLTWTNSPIHFDHVGHAYLALFQVATFEGWMEIMADAVDVRGVDLQPSYEANLWAYLYFVVFIVCGAFFTLNLFIGVIIDNFNMLKKRYEGGVLEMFLTESQKHYYTAMKKLGRKKPRKMIRRPMNPYLIAIFIMIFLNMVVMGVEHYGQPPVFTFILELCNALFTTMFALEAVVKMIGLRHHYFTLPWNLFDLCLVSCSVVGLIMEDVLNEFPISPTLLRVVRVFRLGRVLRLVKAAKGIRKLLFALIVSLPALFNIGALLALITFIYAIIGMALFGHVTHSGAINEMVNFETFGRSMLLLFRLMTGAGWNDILNPLLIQPPYCDITYHNLPYGNCGSPILATLYLVSFIVLSSMIVINMYIAVLLENFNQAHHEEELGLGEEDLERFYAKWSRFDPYATQFIAFGELSDFVASLDPPLGISRPNMAALVNLDILIASGDRLHCLDILHALTRRVLGDVEDTEHFRKLQEQMDEKFKKQFPNRRELEIVSSTAKWKQRDTAARVIQRAYQLFLRRKLLARKRMEEMRGHVQTQTSFSIHSSDSSFAYEPDRLSLRSVLNRMSSLFHTYLGGGGLSRQSSSRYGDSPSPIGSVASGGQASRQNSTRRRLGSGAHPPKSRPHSTLLDVLVPGSRRSSIWSLGTMVVSAQVHNECSNGQNHQSQSNGQATSFGNRRGSLAASPPDNHADGGVTLRYSEVFPPQSSSSSSTTADNGGPFLSPPQQRSDVIVKLTAASLDSDLNM</sequence>
<dbReference type="FunFam" id="1.20.120.350:FF:000019">
    <property type="entry name" value="Sodium channel protein"/>
    <property type="match status" value="1"/>
</dbReference>
<feature type="compositionally biased region" description="Gly residues" evidence="17">
    <location>
        <begin position="354"/>
        <end position="369"/>
    </location>
</feature>
<comment type="caution">
    <text evidence="16">Lacks conserved residue(s) required for the propagation of feature annotation.</text>
</comment>
<feature type="transmembrane region" description="Helical" evidence="16">
    <location>
        <begin position="575"/>
        <end position="595"/>
    </location>
</feature>
<reference evidence="19 20" key="1">
    <citation type="submission" date="2022-05" db="EMBL/GenBank/DDBJ databases">
        <title>A multi-omics perspective on studying reproductive biology in Daphnia sinensis.</title>
        <authorList>
            <person name="Jia J."/>
        </authorList>
    </citation>
    <scope>NUCLEOTIDE SEQUENCE [LARGE SCALE GENOMIC DNA]</scope>
    <source>
        <strain evidence="19 20">WSL</strain>
    </source>
</reference>
<dbReference type="InterPro" id="IPR005821">
    <property type="entry name" value="Ion_trans_dom"/>
</dbReference>
<feature type="transmembrane region" description="Helical" evidence="16">
    <location>
        <begin position="1686"/>
        <end position="1708"/>
    </location>
</feature>
<feature type="transmembrane region" description="Helical" evidence="16">
    <location>
        <begin position="1859"/>
        <end position="1883"/>
    </location>
</feature>
<dbReference type="SUPFAM" id="SSF81324">
    <property type="entry name" value="Voltage-gated potassium channels"/>
    <property type="match status" value="4"/>
</dbReference>
<feature type="compositionally biased region" description="Low complexity" evidence="17">
    <location>
        <begin position="282"/>
        <end position="294"/>
    </location>
</feature>
<feature type="region of interest" description="Disordered" evidence="17">
    <location>
        <begin position="2378"/>
        <end position="2431"/>
    </location>
</feature>
<dbReference type="PRINTS" id="PR00170">
    <property type="entry name" value="NACHANNEL"/>
</dbReference>
<keyword evidence="5 16" id="KW-0812">Transmembrane</keyword>
<dbReference type="Pfam" id="PF00520">
    <property type="entry name" value="Ion_trans"/>
    <property type="match status" value="4"/>
</dbReference>
<evidence type="ECO:0000256" key="13">
    <source>
        <dbReference type="ARBA" id="ARBA00023180"/>
    </source>
</evidence>
<feature type="compositionally biased region" description="Polar residues" evidence="17">
    <location>
        <begin position="321"/>
        <end position="339"/>
    </location>
</feature>
<dbReference type="InterPro" id="IPR044564">
    <property type="entry name" value="Na_chnl_inactivation_gate"/>
</dbReference>
<dbReference type="PANTHER" id="PTHR10037">
    <property type="entry name" value="VOLTAGE-GATED CATION CHANNEL CALCIUM AND SODIUM"/>
    <property type="match status" value="1"/>
</dbReference>
<evidence type="ECO:0000259" key="18">
    <source>
        <dbReference type="Pfam" id="PF00520"/>
    </source>
</evidence>
<evidence type="ECO:0000256" key="15">
    <source>
        <dbReference type="ARBA" id="ARBA00023303"/>
    </source>
</evidence>
<keyword evidence="7 16" id="KW-0851">Voltage-gated channel</keyword>
<evidence type="ECO:0000256" key="6">
    <source>
        <dbReference type="ARBA" id="ARBA00022737"/>
    </source>
</evidence>
<evidence type="ECO:0000256" key="10">
    <source>
        <dbReference type="ARBA" id="ARBA00023065"/>
    </source>
</evidence>
<evidence type="ECO:0000256" key="9">
    <source>
        <dbReference type="ARBA" id="ARBA00023053"/>
    </source>
</evidence>
<feature type="domain" description="Ion transport" evidence="18">
    <location>
        <begin position="1199"/>
        <end position="1390"/>
    </location>
</feature>
<comment type="caution">
    <text evidence="19">The sequence shown here is derived from an EMBL/GenBank/DDBJ whole genome shotgun (WGS) entry which is preliminary data.</text>
</comment>
<keyword evidence="20" id="KW-1185">Reference proteome</keyword>
<keyword evidence="4" id="KW-1003">Cell membrane</keyword>
<keyword evidence="3 16" id="KW-0894">Sodium channel</keyword>
<dbReference type="Gene3D" id="1.20.120.350">
    <property type="entry name" value="Voltage-gated potassium channels. Chain C"/>
    <property type="match status" value="4"/>
</dbReference>
<dbReference type="GO" id="GO:0019228">
    <property type="term" value="P:neuronal action potential"/>
    <property type="evidence" value="ECO:0007669"/>
    <property type="project" value="TreeGrafter"/>
</dbReference>
<keyword evidence="9 16" id="KW-0915">Sodium</keyword>
<dbReference type="FunFam" id="1.10.238.10:FF:000150">
    <property type="entry name" value="Sodium channel protein"/>
    <property type="match status" value="1"/>
</dbReference>
<keyword evidence="14 16" id="KW-0739">Sodium transport</keyword>
<feature type="transmembrane region" description="Helical" evidence="16">
    <location>
        <begin position="2145"/>
        <end position="2171"/>
    </location>
</feature>
<dbReference type="InterPro" id="IPR027359">
    <property type="entry name" value="Volt_channel_dom_sf"/>
</dbReference>
<keyword evidence="6" id="KW-0677">Repeat</keyword>
<evidence type="ECO:0000313" key="20">
    <source>
        <dbReference type="Proteomes" id="UP000820818"/>
    </source>
</evidence>
<feature type="compositionally biased region" description="Basic residues" evidence="17">
    <location>
        <begin position="1147"/>
        <end position="1158"/>
    </location>
</feature>
<feature type="region of interest" description="Disordered" evidence="17">
    <location>
        <begin position="1"/>
        <end position="104"/>
    </location>
</feature>
<accession>A0AAD5KQ04</accession>
<evidence type="ECO:0000256" key="1">
    <source>
        <dbReference type="ARBA" id="ARBA00004651"/>
    </source>
</evidence>
<feature type="transmembrane region" description="Helical" evidence="16">
    <location>
        <begin position="1308"/>
        <end position="1335"/>
    </location>
</feature>
<name>A0AAD5KQ04_9CRUS</name>
<dbReference type="FunFam" id="1.10.287.70:FF:000001">
    <property type="entry name" value="Sodium channel protein"/>
    <property type="match status" value="1"/>
</dbReference>
<feature type="transmembrane region" description="Helical" evidence="16">
    <location>
        <begin position="1958"/>
        <end position="1979"/>
    </location>
</feature>
<feature type="domain" description="Ion transport" evidence="18">
    <location>
        <begin position="1932"/>
        <end position="2181"/>
    </location>
</feature>
<dbReference type="InterPro" id="IPR043203">
    <property type="entry name" value="VGCC_Ca_Na"/>
</dbReference>
<dbReference type="Gene3D" id="1.10.287.70">
    <property type="match status" value="4"/>
</dbReference>
<feature type="domain" description="Ion transport" evidence="18">
    <location>
        <begin position="455"/>
        <end position="729"/>
    </location>
</feature>
<feature type="region of interest" description="Disordered" evidence="17">
    <location>
        <begin position="2457"/>
        <end position="2527"/>
    </location>
</feature>
<feature type="transmembrane region" description="Helical" evidence="16">
    <location>
        <begin position="1932"/>
        <end position="1952"/>
    </location>
</feature>
<keyword evidence="10 16" id="KW-0406">Ion transport</keyword>
<comment type="similarity">
    <text evidence="16">Belongs to the sodium channel (TC 1.A.1.10) family.</text>
</comment>
<feature type="compositionally biased region" description="Low complexity" evidence="17">
    <location>
        <begin position="1105"/>
        <end position="1116"/>
    </location>
</feature>
<dbReference type="InterPro" id="IPR001696">
    <property type="entry name" value="Na_channel_asu"/>
</dbReference>
<evidence type="ECO:0000313" key="19">
    <source>
        <dbReference type="EMBL" id="KAI9557734.1"/>
    </source>
</evidence>
<evidence type="ECO:0000256" key="7">
    <source>
        <dbReference type="ARBA" id="ARBA00022882"/>
    </source>
</evidence>
<feature type="domain" description="Ion transport" evidence="18">
    <location>
        <begin position="1628"/>
        <end position="1892"/>
    </location>
</feature>
<feature type="compositionally biased region" description="Low complexity" evidence="17">
    <location>
        <begin position="207"/>
        <end position="228"/>
    </location>
</feature>
<feature type="compositionally biased region" description="Basic and acidic residues" evidence="17">
    <location>
        <begin position="1084"/>
        <end position="1098"/>
    </location>
</feature>
<dbReference type="EMBL" id="WJBH02000006">
    <property type="protein sequence ID" value="KAI9557734.1"/>
    <property type="molecule type" value="Genomic_DNA"/>
</dbReference>
<dbReference type="GO" id="GO:0005248">
    <property type="term" value="F:voltage-gated sodium channel activity"/>
    <property type="evidence" value="ECO:0007669"/>
    <property type="project" value="InterPro"/>
</dbReference>
<evidence type="ECO:0000256" key="8">
    <source>
        <dbReference type="ARBA" id="ARBA00022989"/>
    </source>
</evidence>
<keyword evidence="2 16" id="KW-0813">Transport</keyword>
<dbReference type="Proteomes" id="UP000820818">
    <property type="component" value="Linkage Group LG6"/>
</dbReference>
<dbReference type="GO" id="GO:0086010">
    <property type="term" value="P:membrane depolarization during action potential"/>
    <property type="evidence" value="ECO:0007669"/>
    <property type="project" value="TreeGrafter"/>
</dbReference>
<evidence type="ECO:0000256" key="16">
    <source>
        <dbReference type="RuleBase" id="RU361132"/>
    </source>
</evidence>
<proteinExistence type="inferred from homology"/>
<dbReference type="Gene3D" id="1.10.238.10">
    <property type="entry name" value="EF-hand"/>
    <property type="match status" value="1"/>
</dbReference>
<keyword evidence="12" id="KW-1015">Disulfide bond</keyword>